<dbReference type="Gene3D" id="1.20.1280.70">
    <property type="entry name" value="Exonuclease ExoI, domain 3"/>
    <property type="match status" value="1"/>
</dbReference>
<dbReference type="Pfam" id="PF00929">
    <property type="entry name" value="RNase_T"/>
    <property type="match status" value="1"/>
</dbReference>
<gene>
    <name evidence="19" type="ORF">Lysil_2093</name>
</gene>
<evidence type="ECO:0000256" key="2">
    <source>
        <dbReference type="ARBA" id="ARBA00012108"/>
    </source>
</evidence>
<keyword evidence="6 13" id="KW-0227">DNA damage</keyword>
<dbReference type="InterPro" id="IPR038649">
    <property type="entry name" value="EXOI_SH3_sf"/>
</dbReference>
<dbReference type="GO" id="GO:0008310">
    <property type="term" value="F:single-stranded DNA 3'-5' DNA exonuclease activity"/>
    <property type="evidence" value="ECO:0007669"/>
    <property type="project" value="UniProtKB-EC"/>
</dbReference>
<sequence>MTDSFLFYDLETWGQDPRRTRIAQFAAIRTDAELNEIEAPHEFFVQPAQDLLPSPVATLITGITPQHALHHGIVEAEAFARISELMSEPGTCSLGYNSIRFDDEFIRFGLYRNFHDAYEREWKNGNSRWDLLDMTRLVHALRPEGIPWRAREDGGGTSFKLEHLAEDNGLRDGDAHEALSDVRATLGLARLLRASQPRLWDYALRLRDKRHVADLVDPMRPRPLLHVSQRYPASRLCAAPILPLTRHPEFDGRVIVFDLASDPQPLFDLDADAIAARLFVASDALPEGVERIALKEVHLNRSPMLVQWDHLRDADFQRLAIDPELVHARGERLRNSGPAFAEKIRQVYARAREFSPNDADGALYDRFVPDSDKRMFPLLRGTPPQRLREEDFPFRDARLRELLFRYRARNWPQTLSFAEQDRWNALRRARMEEPGLGEATLTSYRGEIAILRQQHAEAPETLALLDALTHWGDQIEAGLT</sequence>
<dbReference type="PROSITE" id="PS51785">
    <property type="entry name" value="EXOI_C"/>
    <property type="match status" value="1"/>
</dbReference>
<dbReference type="FunFam" id="3.30.420.10:FF:000033">
    <property type="entry name" value="Exodeoxyribonuclease I"/>
    <property type="match status" value="1"/>
</dbReference>
<dbReference type="NCBIfam" id="NF008746">
    <property type="entry name" value="PRK11779.1"/>
    <property type="match status" value="1"/>
</dbReference>
<dbReference type="CDD" id="cd06138">
    <property type="entry name" value="ExoI_N"/>
    <property type="match status" value="1"/>
</dbReference>
<feature type="binding site" evidence="15">
    <location>
        <position position="181"/>
    </location>
    <ligand>
        <name>Mg(2+)</name>
        <dbReference type="ChEBI" id="CHEBI:18420"/>
        <label>2</label>
    </ligand>
</feature>
<evidence type="ECO:0000256" key="4">
    <source>
        <dbReference type="ARBA" id="ARBA00022722"/>
    </source>
</evidence>
<comment type="subunit">
    <text evidence="12">Monomer. Interacts with ssb (via C-terminus); this interaction stimulates the exonuclease activity by recruiting the enzyme to its substrate.</text>
</comment>
<dbReference type="EMBL" id="NPZB01000002">
    <property type="protein sequence ID" value="PNS07917.1"/>
    <property type="molecule type" value="Genomic_DNA"/>
</dbReference>
<dbReference type="InterPro" id="IPR034747">
    <property type="entry name" value="EXOI_SH3"/>
</dbReference>
<dbReference type="EC" id="3.1.11.1" evidence="2 13"/>
<dbReference type="GO" id="GO:0046872">
    <property type="term" value="F:metal ion binding"/>
    <property type="evidence" value="ECO:0007669"/>
    <property type="project" value="UniProtKB-KW"/>
</dbReference>
<evidence type="ECO:0000256" key="15">
    <source>
        <dbReference type="PIRSR" id="PIRSR000977-2"/>
    </source>
</evidence>
<dbReference type="OrthoDB" id="9763470at2"/>
<keyword evidence="20" id="KW-1185">Reference proteome</keyword>
<dbReference type="InterPro" id="IPR023607">
    <property type="entry name" value="Exodeoxyribonuclease_I"/>
</dbReference>
<dbReference type="Pfam" id="PF26016">
    <property type="entry name" value="ExoI_C"/>
    <property type="match status" value="1"/>
</dbReference>
<keyword evidence="11 13" id="KW-0234">DNA repair</keyword>
<dbReference type="InterPro" id="IPR013620">
    <property type="entry name" value="Exonuc_1_SH3"/>
</dbReference>
<dbReference type="GO" id="GO:0006281">
    <property type="term" value="P:DNA repair"/>
    <property type="evidence" value="ECO:0007669"/>
    <property type="project" value="UniProtKB-KW"/>
</dbReference>
<keyword evidence="4 13" id="KW-0540">Nuclease</keyword>
<comment type="cofactor">
    <cofactor evidence="15">
        <name>Mg(2+)</name>
        <dbReference type="ChEBI" id="CHEBI:18420"/>
    </cofactor>
    <text evidence="15">Binds 2 Mg(2+) ions per monomer.</text>
</comment>
<feature type="binding site" evidence="15">
    <location>
        <position position="11"/>
    </location>
    <ligand>
        <name>Mg(2+)</name>
        <dbReference type="ChEBI" id="CHEBI:18420"/>
        <label>2</label>
    </ligand>
</feature>
<evidence type="ECO:0000313" key="20">
    <source>
        <dbReference type="Proteomes" id="UP000236220"/>
    </source>
</evidence>
<proteinExistence type="predicted"/>
<dbReference type="AlphaFoldDB" id="A0A2K1PZ07"/>
<keyword evidence="5 15" id="KW-0479">Metal-binding</keyword>
<dbReference type="Gene3D" id="3.30.420.10">
    <property type="entry name" value="Ribonuclease H-like superfamily/Ribonuclease H"/>
    <property type="match status" value="1"/>
</dbReference>
<dbReference type="InterPro" id="IPR013520">
    <property type="entry name" value="Ribonucl_H"/>
</dbReference>
<reference evidence="19 20" key="1">
    <citation type="submission" date="2017-08" db="EMBL/GenBank/DDBJ databases">
        <title>Lysobacter sylvestris genome.</title>
        <authorList>
            <person name="Zhang D.-C."/>
            <person name="Albuquerque L."/>
            <person name="Franca L."/>
            <person name="Froufe H.J.C."/>
            <person name="Barroso C."/>
            <person name="Egas C."/>
            <person name="Da Costa M."/>
            <person name="Margesin R."/>
        </authorList>
    </citation>
    <scope>NUCLEOTIDE SEQUENCE [LARGE SCALE GENOMIC DNA]</scope>
    <source>
        <strain evidence="19 20">AM20-91</strain>
    </source>
</reference>
<organism evidence="19 20">
    <name type="scientific">Solilutibacter silvestris</name>
    <dbReference type="NCBI Taxonomy" id="1645665"/>
    <lineage>
        <taxon>Bacteria</taxon>
        <taxon>Pseudomonadati</taxon>
        <taxon>Pseudomonadota</taxon>
        <taxon>Gammaproteobacteria</taxon>
        <taxon>Lysobacterales</taxon>
        <taxon>Lysobacteraceae</taxon>
        <taxon>Solilutibacter</taxon>
    </lineage>
</organism>
<dbReference type="Proteomes" id="UP000236220">
    <property type="component" value="Unassembled WGS sequence"/>
</dbReference>
<dbReference type="InterPro" id="IPR058561">
    <property type="entry name" value="Exonuc_1_C"/>
</dbReference>
<dbReference type="PROSITE" id="PS51784">
    <property type="entry name" value="EXOI_SH3"/>
    <property type="match status" value="1"/>
</dbReference>
<dbReference type="SMART" id="SM00479">
    <property type="entry name" value="EXOIII"/>
    <property type="match status" value="1"/>
</dbReference>
<accession>A0A2K1PZ07</accession>
<dbReference type="GO" id="GO:0003677">
    <property type="term" value="F:DNA binding"/>
    <property type="evidence" value="ECO:0007669"/>
    <property type="project" value="UniProtKB-KW"/>
</dbReference>
<dbReference type="Gene3D" id="1.10.287.1240">
    <property type="match status" value="1"/>
</dbReference>
<evidence type="ECO:0000256" key="1">
    <source>
        <dbReference type="ARBA" id="ARBA00000563"/>
    </source>
</evidence>
<evidence type="ECO:0000256" key="10">
    <source>
        <dbReference type="ARBA" id="ARBA00023125"/>
    </source>
</evidence>
<evidence type="ECO:0000256" key="7">
    <source>
        <dbReference type="ARBA" id="ARBA00022801"/>
    </source>
</evidence>
<dbReference type="Gene3D" id="3.30.1520.20">
    <property type="entry name" value="Exonuclease ExoI, domain 2"/>
    <property type="match status" value="1"/>
</dbReference>
<evidence type="ECO:0000256" key="11">
    <source>
        <dbReference type="ARBA" id="ARBA00023204"/>
    </source>
</evidence>
<evidence type="ECO:0000256" key="13">
    <source>
        <dbReference type="PIRNR" id="PIRNR000977"/>
    </source>
</evidence>
<dbReference type="InterPro" id="IPR036397">
    <property type="entry name" value="RNaseH_sf"/>
</dbReference>
<evidence type="ECO:0000256" key="9">
    <source>
        <dbReference type="ARBA" id="ARBA00022842"/>
    </source>
</evidence>
<evidence type="ECO:0000256" key="12">
    <source>
        <dbReference type="ARBA" id="ARBA00046792"/>
    </source>
</evidence>
<dbReference type="PIRSF" id="PIRSF000977">
    <property type="entry name" value="Exodeoxyribonuclease_I"/>
    <property type="match status" value="1"/>
</dbReference>
<evidence type="ECO:0000256" key="3">
    <source>
        <dbReference type="ARBA" id="ARBA00019900"/>
    </source>
</evidence>
<keyword evidence="7 13" id="KW-0378">Hydrolase</keyword>
<keyword evidence="9 15" id="KW-0460">Magnesium</keyword>
<feature type="domain" description="ExoI SH3-like" evidence="17">
    <location>
        <begin position="197"/>
        <end position="352"/>
    </location>
</feature>
<feature type="domain" description="ExoI C-terminal" evidence="18">
    <location>
        <begin position="355"/>
        <end position="476"/>
    </location>
</feature>
<keyword evidence="8 13" id="KW-0269">Exonuclease</keyword>
<evidence type="ECO:0000256" key="6">
    <source>
        <dbReference type="ARBA" id="ARBA00022763"/>
    </source>
</evidence>
<feature type="site" description="Important for activity" evidence="16">
    <location>
        <position position="176"/>
    </location>
</feature>
<dbReference type="SUPFAM" id="SSF53098">
    <property type="entry name" value="Ribonuclease H-like"/>
    <property type="match status" value="1"/>
</dbReference>
<comment type="catalytic activity">
    <reaction evidence="1 13">
        <text>Exonucleolytic cleavage in the 3'- to 5'-direction to yield nucleoside 5'-phosphates.</text>
        <dbReference type="EC" id="3.1.11.1"/>
    </reaction>
</comment>
<keyword evidence="10" id="KW-0238">DNA-binding</keyword>
<dbReference type="Pfam" id="PF08411">
    <property type="entry name" value="ExoI_SH3"/>
    <property type="match status" value="1"/>
</dbReference>
<feature type="site" description="Important for interaction with ssb" evidence="16">
    <location>
        <position position="334"/>
    </location>
</feature>
<feature type="site" description="Important for interaction with ssb" evidence="16">
    <location>
        <position position="142"/>
    </location>
</feature>
<dbReference type="RefSeq" id="WP_103075563.1">
    <property type="nucleotide sequence ID" value="NZ_NPZB01000002.1"/>
</dbReference>
<feature type="binding site" evidence="14">
    <location>
        <position position="160"/>
    </location>
    <ligand>
        <name>substrate</name>
    </ligand>
</feature>
<evidence type="ECO:0000313" key="19">
    <source>
        <dbReference type="EMBL" id="PNS07917.1"/>
    </source>
</evidence>
<evidence type="ECO:0000259" key="18">
    <source>
        <dbReference type="PROSITE" id="PS51785"/>
    </source>
</evidence>
<feature type="site" description="Important for interaction with ssb" evidence="16">
    <location>
        <position position="307"/>
    </location>
</feature>
<evidence type="ECO:0000256" key="14">
    <source>
        <dbReference type="PIRSR" id="PIRSR000977-1"/>
    </source>
</evidence>
<evidence type="ECO:0000256" key="8">
    <source>
        <dbReference type="ARBA" id="ARBA00022839"/>
    </source>
</evidence>
<comment type="caution">
    <text evidence="19">The sequence shown here is derived from an EMBL/GenBank/DDBJ whole genome shotgun (WGS) entry which is preliminary data.</text>
</comment>
<feature type="site" description="Important for interaction with ssb" evidence="16">
    <location>
        <position position="202"/>
    </location>
</feature>
<name>A0A2K1PZ07_9GAMM</name>
<evidence type="ECO:0000256" key="5">
    <source>
        <dbReference type="ARBA" id="ARBA00022723"/>
    </source>
</evidence>
<evidence type="ECO:0000256" key="16">
    <source>
        <dbReference type="PIRSR" id="PIRSR000977-3"/>
    </source>
</evidence>
<feature type="binding site" evidence="15">
    <location>
        <position position="9"/>
    </location>
    <ligand>
        <name>Mg(2+)</name>
        <dbReference type="ChEBI" id="CHEBI:18420"/>
        <label>1</label>
    </ligand>
</feature>
<protein>
    <recommendedName>
        <fullName evidence="3 13">Exodeoxyribonuclease I</fullName>
        <ecNumber evidence="2 13">3.1.11.1</ecNumber>
    </recommendedName>
</protein>
<evidence type="ECO:0000259" key="17">
    <source>
        <dbReference type="PROSITE" id="PS51784"/>
    </source>
</evidence>
<feature type="binding site" evidence="14">
    <location>
        <position position="11"/>
    </location>
    <ligand>
        <name>substrate</name>
    </ligand>
</feature>
<dbReference type="InterPro" id="IPR012337">
    <property type="entry name" value="RNaseH-like_sf"/>
</dbReference>